<gene>
    <name evidence="2" type="ORF">GCM10017559_79170</name>
</gene>
<feature type="region of interest" description="Disordered" evidence="1">
    <location>
        <begin position="32"/>
        <end position="82"/>
    </location>
</feature>
<keyword evidence="3" id="KW-1185">Reference proteome</keyword>
<evidence type="ECO:0000313" key="3">
    <source>
        <dbReference type="Proteomes" id="UP001499930"/>
    </source>
</evidence>
<sequence length="82" mass="9102">MWGRLVELAWELSELGVDSVVRLPPDGPASMEIFLPPGRRRSASGKRGRGSMFAGERRRKRDVRIGAGEARERGERVAGVTR</sequence>
<evidence type="ECO:0000256" key="1">
    <source>
        <dbReference type="SAM" id="MobiDB-lite"/>
    </source>
</evidence>
<protein>
    <submittedName>
        <fullName evidence="2">Uncharacterized protein</fullName>
    </submittedName>
</protein>
<dbReference type="EMBL" id="BAAAWD010000029">
    <property type="protein sequence ID" value="GAA3039119.1"/>
    <property type="molecule type" value="Genomic_DNA"/>
</dbReference>
<dbReference type="Proteomes" id="UP001499930">
    <property type="component" value="Unassembled WGS sequence"/>
</dbReference>
<organism evidence="2 3">
    <name type="scientific">Streptosporangium longisporum</name>
    <dbReference type="NCBI Taxonomy" id="46187"/>
    <lineage>
        <taxon>Bacteria</taxon>
        <taxon>Bacillati</taxon>
        <taxon>Actinomycetota</taxon>
        <taxon>Actinomycetes</taxon>
        <taxon>Streptosporangiales</taxon>
        <taxon>Streptosporangiaceae</taxon>
        <taxon>Streptosporangium</taxon>
    </lineage>
</organism>
<evidence type="ECO:0000313" key="2">
    <source>
        <dbReference type="EMBL" id="GAA3039119.1"/>
    </source>
</evidence>
<reference evidence="3" key="1">
    <citation type="journal article" date="2019" name="Int. J. Syst. Evol. Microbiol.">
        <title>The Global Catalogue of Microorganisms (GCM) 10K type strain sequencing project: providing services to taxonomists for standard genome sequencing and annotation.</title>
        <authorList>
            <consortium name="The Broad Institute Genomics Platform"/>
            <consortium name="The Broad Institute Genome Sequencing Center for Infectious Disease"/>
            <person name="Wu L."/>
            <person name="Ma J."/>
        </authorList>
    </citation>
    <scope>NUCLEOTIDE SEQUENCE [LARGE SCALE GENOMIC DNA]</scope>
    <source>
        <strain evidence="3">JCM 3106</strain>
    </source>
</reference>
<feature type="compositionally biased region" description="Basic residues" evidence="1">
    <location>
        <begin position="38"/>
        <end position="49"/>
    </location>
</feature>
<accession>A0ABP6LCC1</accession>
<proteinExistence type="predicted"/>
<name>A0ABP6LCC1_9ACTN</name>
<comment type="caution">
    <text evidence="2">The sequence shown here is derived from an EMBL/GenBank/DDBJ whole genome shotgun (WGS) entry which is preliminary data.</text>
</comment>